<proteinExistence type="inferred from homology"/>
<keyword evidence="10" id="KW-1185">Reference proteome</keyword>
<dbReference type="eggNOG" id="KOG0534">
    <property type="taxonomic scope" value="Eukaryota"/>
</dbReference>
<dbReference type="InterPro" id="IPR017938">
    <property type="entry name" value="Riboflavin_synthase-like_b-brl"/>
</dbReference>
<dbReference type="EC" id="1.6.2.2" evidence="7"/>
<keyword evidence="2 6" id="KW-0285">Flavoprotein</keyword>
<dbReference type="GeneID" id="5004253"/>
<dbReference type="STRING" id="436017.A4S3H9"/>
<dbReference type="PANTHER" id="PTHR19370">
    <property type="entry name" value="NADH-CYTOCHROME B5 REDUCTASE"/>
    <property type="match status" value="1"/>
</dbReference>
<dbReference type="GO" id="GO:0090524">
    <property type="term" value="F:cytochrome-b5 reductase activity, acting on NADH"/>
    <property type="evidence" value="ECO:0007669"/>
    <property type="project" value="UniProtKB-EC"/>
</dbReference>
<dbReference type="OrthoDB" id="432685at2759"/>
<dbReference type="InterPro" id="IPR017927">
    <property type="entry name" value="FAD-bd_FR_type"/>
</dbReference>
<feature type="binding site" evidence="6">
    <location>
        <position position="75"/>
    </location>
    <ligand>
        <name>FAD</name>
        <dbReference type="ChEBI" id="CHEBI:57692"/>
    </ligand>
</feature>
<dbReference type="GO" id="GO:0042128">
    <property type="term" value="P:nitrate assimilation"/>
    <property type="evidence" value="ECO:0007669"/>
    <property type="project" value="TreeGrafter"/>
</dbReference>
<dbReference type="EMBL" id="CP000590">
    <property type="protein sequence ID" value="ABO98214.1"/>
    <property type="molecule type" value="Genomic_DNA"/>
</dbReference>
<dbReference type="HOGENOM" id="CLU_003827_9_2_1"/>
<keyword evidence="3 6" id="KW-0274">FAD</keyword>
<feature type="binding site" evidence="6">
    <location>
        <position position="92"/>
    </location>
    <ligand>
        <name>FAD</name>
        <dbReference type="ChEBI" id="CHEBI:57692"/>
    </ligand>
</feature>
<evidence type="ECO:0000256" key="6">
    <source>
        <dbReference type="PIRSR" id="PIRSR601834-1"/>
    </source>
</evidence>
<dbReference type="PRINTS" id="PR00371">
    <property type="entry name" value="FPNCR"/>
</dbReference>
<dbReference type="PRINTS" id="PR00406">
    <property type="entry name" value="CYTB5RDTASE"/>
</dbReference>
<feature type="binding site" evidence="6">
    <location>
        <position position="94"/>
    </location>
    <ligand>
        <name>FAD</name>
        <dbReference type="ChEBI" id="CHEBI:57692"/>
    </ligand>
</feature>
<evidence type="ECO:0000256" key="5">
    <source>
        <dbReference type="ARBA" id="ARBA00023027"/>
    </source>
</evidence>
<feature type="binding site" evidence="6">
    <location>
        <position position="159"/>
    </location>
    <ligand>
        <name>FAD</name>
        <dbReference type="ChEBI" id="CHEBI:57692"/>
    </ligand>
</feature>
<evidence type="ECO:0000259" key="8">
    <source>
        <dbReference type="PROSITE" id="PS51384"/>
    </source>
</evidence>
<dbReference type="InterPro" id="IPR001433">
    <property type="entry name" value="OxRdtase_FAD/NAD-bd"/>
</dbReference>
<gene>
    <name evidence="9" type="ORF">OSTLU_38305</name>
</gene>
<dbReference type="GO" id="GO:0006809">
    <property type="term" value="P:nitric oxide biosynthetic process"/>
    <property type="evidence" value="ECO:0007669"/>
    <property type="project" value="TreeGrafter"/>
</dbReference>
<dbReference type="PROSITE" id="PS51384">
    <property type="entry name" value="FAD_FR"/>
    <property type="match status" value="1"/>
</dbReference>
<evidence type="ECO:0000256" key="4">
    <source>
        <dbReference type="ARBA" id="ARBA00023002"/>
    </source>
</evidence>
<dbReference type="Gramene" id="ABO98214">
    <property type="protein sequence ID" value="ABO98214"/>
    <property type="gene ID" value="OSTLU_38305"/>
</dbReference>
<dbReference type="SUPFAM" id="SSF63380">
    <property type="entry name" value="Riboflavin synthase domain-like"/>
    <property type="match status" value="1"/>
</dbReference>
<dbReference type="CDD" id="cd06183">
    <property type="entry name" value="cyt_b5_reduct_like"/>
    <property type="match status" value="1"/>
</dbReference>
<evidence type="ECO:0000256" key="3">
    <source>
        <dbReference type="ARBA" id="ARBA00022827"/>
    </source>
</evidence>
<comment type="cofactor">
    <cofactor evidence="1 6 7">
        <name>FAD</name>
        <dbReference type="ChEBI" id="CHEBI:57692"/>
    </cofactor>
</comment>
<dbReference type="Gene3D" id="2.40.30.10">
    <property type="entry name" value="Translation factors"/>
    <property type="match status" value="1"/>
</dbReference>
<dbReference type="AlphaFoldDB" id="A4S3H9"/>
<reference evidence="9 10" key="1">
    <citation type="journal article" date="2007" name="Proc. Natl. Acad. Sci. U.S.A.">
        <title>The tiny eukaryote Ostreococcus provides genomic insights into the paradox of plankton speciation.</title>
        <authorList>
            <person name="Palenik B."/>
            <person name="Grimwood J."/>
            <person name="Aerts A."/>
            <person name="Rouze P."/>
            <person name="Salamov A."/>
            <person name="Putnam N."/>
            <person name="Dupont C."/>
            <person name="Jorgensen R."/>
            <person name="Derelle E."/>
            <person name="Rombauts S."/>
            <person name="Zhou K."/>
            <person name="Otillar R."/>
            <person name="Merchant S.S."/>
            <person name="Podell S."/>
            <person name="Gaasterland T."/>
            <person name="Napoli C."/>
            <person name="Gendler K."/>
            <person name="Manuell A."/>
            <person name="Tai V."/>
            <person name="Vallon O."/>
            <person name="Piganeau G."/>
            <person name="Jancek S."/>
            <person name="Heijde M."/>
            <person name="Jabbari K."/>
            <person name="Bowler C."/>
            <person name="Lohr M."/>
            <person name="Robbens S."/>
            <person name="Werner G."/>
            <person name="Dubchak I."/>
            <person name="Pazour G.J."/>
            <person name="Ren Q."/>
            <person name="Paulsen I."/>
            <person name="Delwiche C."/>
            <person name="Schmutz J."/>
            <person name="Rokhsar D."/>
            <person name="Van de Peer Y."/>
            <person name="Moreau H."/>
            <person name="Grigoriev I.V."/>
        </authorList>
    </citation>
    <scope>NUCLEOTIDE SEQUENCE [LARGE SCALE GENOMIC DNA]</scope>
    <source>
        <strain evidence="9 10">CCE9901</strain>
    </source>
</reference>
<evidence type="ECO:0000313" key="10">
    <source>
        <dbReference type="Proteomes" id="UP000001568"/>
    </source>
</evidence>
<evidence type="ECO:0000313" key="9">
    <source>
        <dbReference type="EMBL" id="ABO98214.1"/>
    </source>
</evidence>
<dbReference type="RefSeq" id="XP_001419921.1">
    <property type="nucleotide sequence ID" value="XM_001419884.1"/>
</dbReference>
<dbReference type="KEGG" id="olu:OSTLU_38305"/>
<evidence type="ECO:0000256" key="2">
    <source>
        <dbReference type="ARBA" id="ARBA00022630"/>
    </source>
</evidence>
<dbReference type="Pfam" id="PF00175">
    <property type="entry name" value="NAD_binding_1"/>
    <property type="match status" value="1"/>
</dbReference>
<sequence>MKQEETPTSARPVVEYPEGTLATLKNGETVELKLVEKEQVTSNTVRLRFELPSPEHILGLPVGQHVTVTIDGVSRPYTPITRDADKGFMDLLVKIYDQGALTQKLNAVAVGSTVAFEGPNGLVTYSARGEFSTRNPATGSVAKKSCKNIAMIAGGTGITPMLQVIRQIFNDVGDTTRVNLLFANVSSADILLKKELDELASAHKNLTVHYAIDKDEPNWNGEVGYVSEEMIKKCDLLKRGGLMDKLFSSADDTAVLVCGPPAMVEKAVVPALDALNVSTDSRIFF</sequence>
<dbReference type="Pfam" id="PF00970">
    <property type="entry name" value="FAD_binding_6"/>
    <property type="match status" value="1"/>
</dbReference>
<dbReference type="Gene3D" id="3.40.50.80">
    <property type="entry name" value="Nucleotide-binding domain of ferredoxin-NADP reductase (FNR) module"/>
    <property type="match status" value="1"/>
</dbReference>
<dbReference type="InterPro" id="IPR001709">
    <property type="entry name" value="Flavoprot_Pyr_Nucl_cyt_Rdtase"/>
</dbReference>
<keyword evidence="5 7" id="KW-0520">NAD</keyword>
<accession>A4S3H9</accession>
<evidence type="ECO:0000256" key="1">
    <source>
        <dbReference type="ARBA" id="ARBA00001974"/>
    </source>
</evidence>
<dbReference type="GO" id="GO:0071949">
    <property type="term" value="F:FAD binding"/>
    <property type="evidence" value="ECO:0007669"/>
    <property type="project" value="TreeGrafter"/>
</dbReference>
<dbReference type="InterPro" id="IPR008333">
    <property type="entry name" value="Cbr1-like_FAD-bd_dom"/>
</dbReference>
<name>A4S3H9_OSTLU</name>
<evidence type="ECO:0000256" key="7">
    <source>
        <dbReference type="RuleBase" id="RU361226"/>
    </source>
</evidence>
<comment type="similarity">
    <text evidence="7">Belongs to the flavoprotein pyridine nucleotide cytochrome reductase family.</text>
</comment>
<dbReference type="OMA" id="LDMKGPF"/>
<dbReference type="InterPro" id="IPR001834">
    <property type="entry name" value="CBR-like"/>
</dbReference>
<keyword evidence="4 7" id="KW-0560">Oxidoreductase</keyword>
<dbReference type="Proteomes" id="UP000001568">
    <property type="component" value="Chromosome 10"/>
</dbReference>
<comment type="catalytic activity">
    <reaction evidence="7">
        <text>2 Fe(III)-[cytochrome b5] + NADH = 2 Fe(II)-[cytochrome b5] + NAD(+) + H(+)</text>
        <dbReference type="Rhea" id="RHEA:46680"/>
        <dbReference type="Rhea" id="RHEA-COMP:10438"/>
        <dbReference type="Rhea" id="RHEA-COMP:10439"/>
        <dbReference type="ChEBI" id="CHEBI:15378"/>
        <dbReference type="ChEBI" id="CHEBI:29033"/>
        <dbReference type="ChEBI" id="CHEBI:29034"/>
        <dbReference type="ChEBI" id="CHEBI:57540"/>
        <dbReference type="ChEBI" id="CHEBI:57945"/>
        <dbReference type="EC" id="1.6.2.2"/>
    </reaction>
</comment>
<organism evidence="9 10">
    <name type="scientific">Ostreococcus lucimarinus (strain CCE9901)</name>
    <dbReference type="NCBI Taxonomy" id="436017"/>
    <lineage>
        <taxon>Eukaryota</taxon>
        <taxon>Viridiplantae</taxon>
        <taxon>Chlorophyta</taxon>
        <taxon>Mamiellophyceae</taxon>
        <taxon>Mamiellales</taxon>
        <taxon>Bathycoccaceae</taxon>
        <taxon>Ostreococcus</taxon>
    </lineage>
</organism>
<dbReference type="InterPro" id="IPR039261">
    <property type="entry name" value="FNR_nucleotide-bd"/>
</dbReference>
<dbReference type="GO" id="GO:0009703">
    <property type="term" value="F:nitrate reductase (NADH) activity"/>
    <property type="evidence" value="ECO:0007669"/>
    <property type="project" value="TreeGrafter"/>
</dbReference>
<feature type="binding site" evidence="6">
    <location>
        <position position="77"/>
    </location>
    <ligand>
        <name>FAD</name>
        <dbReference type="ChEBI" id="CHEBI:57692"/>
    </ligand>
</feature>
<protein>
    <recommendedName>
        <fullName evidence="7">NADH-cytochrome b5 reductase</fullName>
        <ecNumber evidence="7">1.6.2.2</ecNumber>
    </recommendedName>
</protein>
<dbReference type="FunFam" id="3.40.50.80:FF:000009">
    <property type="entry name" value="NADH-cytochrome b5 reductase"/>
    <property type="match status" value="1"/>
</dbReference>
<feature type="binding site" evidence="6">
    <location>
        <position position="76"/>
    </location>
    <ligand>
        <name>FAD</name>
        <dbReference type="ChEBI" id="CHEBI:57692"/>
    </ligand>
</feature>
<dbReference type="SUPFAM" id="SSF52343">
    <property type="entry name" value="Ferredoxin reductase-like, C-terminal NADP-linked domain"/>
    <property type="match status" value="1"/>
</dbReference>
<dbReference type="PANTHER" id="PTHR19370:SF185">
    <property type="entry name" value="NADH-CYTOCHROME B5 REDUCTASE"/>
    <property type="match status" value="1"/>
</dbReference>
<feature type="domain" description="FAD-binding FR-type" evidence="8">
    <location>
        <begin position="27"/>
        <end position="126"/>
    </location>
</feature>